<dbReference type="PANTHER" id="PTHR43767">
    <property type="entry name" value="LONG-CHAIN-FATTY-ACID--COA LIGASE"/>
    <property type="match status" value="1"/>
</dbReference>
<feature type="domain" description="AMP-dependent synthetase/ligase" evidence="1">
    <location>
        <begin position="17"/>
        <end position="396"/>
    </location>
</feature>
<organism evidence="2 3">
    <name type="scientific">Treponema rectale</name>
    <dbReference type="NCBI Taxonomy" id="744512"/>
    <lineage>
        <taxon>Bacteria</taxon>
        <taxon>Pseudomonadati</taxon>
        <taxon>Spirochaetota</taxon>
        <taxon>Spirochaetia</taxon>
        <taxon>Spirochaetales</taxon>
        <taxon>Treponemataceae</taxon>
        <taxon>Treponema</taxon>
    </lineage>
</organism>
<sequence length="533" mass="60614">MDQSIKTLYQDIAQYSNSEKIAIYFRNQKIRYVDLLTRVDLMADHLFRLGIHKDTVVTLLSYNVPEAIVTLYALNKIGAIVSVLHPLIPVKGLSDSIKDTKSEFLIILDIRYSDYKEELKQCDINTYFISTTIDLGLFEKGGYKKKFMMQLSDVDNSRMLSSVDKKYQFVSEIEINTDPLKTSFYLRSGGTTSHIKTVALNDKAIRYAGSKAHDILSRDFNGLSMLACLPIFHGFGLSMGVHAPLMHEASMYLMMKYDSDEIATAINKKQLNLLLAVPYMINRLMQNQKFRSCALENLYMTFVGADKISDTLVSEFNNLMEKHDSENRIYEGYGQTEIVTVGFVNTINDHRLGSVGKPLAGIKVKIVNPEDRHQEMPVGQDGEILISGPSNCLGYLNTPKKNQPFFTDKRVTYIGTGDIGHVDKDGYLYFKNRYNDVVKIAGFNVYLADIEKLADEIQGVFDAAAIYVPRPEHPYIHLYVENHSKDDELLKQELLIHLKQHLIKYSIPEKISILPQFPRTSVGKIDKKALIHF</sequence>
<keyword evidence="2" id="KW-0436">Ligase</keyword>
<dbReference type="GO" id="GO:0016878">
    <property type="term" value="F:acid-thiol ligase activity"/>
    <property type="evidence" value="ECO:0007669"/>
    <property type="project" value="UniProtKB-ARBA"/>
</dbReference>
<dbReference type="Pfam" id="PF00501">
    <property type="entry name" value="AMP-binding"/>
    <property type="match status" value="1"/>
</dbReference>
<accession>A0A7M1XIA6</accession>
<dbReference type="Gene3D" id="2.30.38.10">
    <property type="entry name" value="Luciferase, Domain 3"/>
    <property type="match status" value="1"/>
</dbReference>
<dbReference type="KEGG" id="trc:DYE49_01980"/>
<dbReference type="EMBL" id="CP031517">
    <property type="protein sequence ID" value="QOS39284.1"/>
    <property type="molecule type" value="Genomic_DNA"/>
</dbReference>
<proteinExistence type="predicted"/>
<protein>
    <submittedName>
        <fullName evidence="2">Long-chain fatty acid--CoA ligase</fullName>
    </submittedName>
</protein>
<dbReference type="Proteomes" id="UP000593591">
    <property type="component" value="Chromosome"/>
</dbReference>
<dbReference type="AlphaFoldDB" id="A0A7M1XIA6"/>
<evidence type="ECO:0000259" key="1">
    <source>
        <dbReference type="Pfam" id="PF00501"/>
    </source>
</evidence>
<dbReference type="SUPFAM" id="SSF56801">
    <property type="entry name" value="Acetyl-CoA synthetase-like"/>
    <property type="match status" value="1"/>
</dbReference>
<name>A0A7M1XIA6_9SPIR</name>
<evidence type="ECO:0000313" key="3">
    <source>
        <dbReference type="Proteomes" id="UP000593591"/>
    </source>
</evidence>
<dbReference type="Gene3D" id="3.40.50.980">
    <property type="match status" value="2"/>
</dbReference>
<dbReference type="InterPro" id="IPR045851">
    <property type="entry name" value="AMP-bd_C_sf"/>
</dbReference>
<dbReference type="Gene3D" id="3.30.300.30">
    <property type="match status" value="1"/>
</dbReference>
<reference evidence="2 3" key="1">
    <citation type="submission" date="2018-08" db="EMBL/GenBank/DDBJ databases">
        <title>The first complete genome of Treponema rectale (CHPAT), a commensal spirochete of the bovine rectum.</title>
        <authorList>
            <person name="Staton G.J."/>
            <person name="Clegg S.R."/>
            <person name="Carter S.D."/>
            <person name="Radford A.D."/>
            <person name="Darby A."/>
            <person name="Hall N."/>
            <person name="Birtles R.J."/>
            <person name="Evans N.J."/>
        </authorList>
    </citation>
    <scope>NUCLEOTIDE SEQUENCE [LARGE SCALE GENOMIC DNA]</scope>
    <source>
        <strain evidence="2 3">CHPA</strain>
    </source>
</reference>
<dbReference type="InterPro" id="IPR000873">
    <property type="entry name" value="AMP-dep_synth/lig_dom"/>
</dbReference>
<dbReference type="InterPro" id="IPR050237">
    <property type="entry name" value="ATP-dep_AMP-bd_enzyme"/>
</dbReference>
<evidence type="ECO:0000313" key="2">
    <source>
        <dbReference type="EMBL" id="QOS39284.1"/>
    </source>
</evidence>
<dbReference type="PANTHER" id="PTHR43767:SF1">
    <property type="entry name" value="NONRIBOSOMAL PEPTIDE SYNTHASE PES1 (EUROFUNG)-RELATED"/>
    <property type="match status" value="1"/>
</dbReference>
<gene>
    <name evidence="2" type="ORF">DYE49_01980</name>
</gene>